<dbReference type="GO" id="GO:0005829">
    <property type="term" value="C:cytosol"/>
    <property type="evidence" value="ECO:0007669"/>
    <property type="project" value="TreeGrafter"/>
</dbReference>
<evidence type="ECO:0000313" key="3">
    <source>
        <dbReference type="Proteomes" id="UP000095662"/>
    </source>
</evidence>
<dbReference type="Gene3D" id="2.40.50.180">
    <property type="entry name" value="CheA-289, Domain 4"/>
    <property type="match status" value="1"/>
</dbReference>
<dbReference type="AlphaFoldDB" id="A0A174ZFD7"/>
<dbReference type="STRING" id="39492.ERS852540_00587"/>
<dbReference type="InterPro" id="IPR002545">
    <property type="entry name" value="CheW-lke_dom"/>
</dbReference>
<dbReference type="OrthoDB" id="9794382at2"/>
<organism evidence="2 3">
    <name type="scientific">[Eubacterium] siraeum</name>
    <dbReference type="NCBI Taxonomy" id="39492"/>
    <lineage>
        <taxon>Bacteria</taxon>
        <taxon>Bacillati</taxon>
        <taxon>Bacillota</taxon>
        <taxon>Clostridia</taxon>
        <taxon>Eubacteriales</taxon>
        <taxon>Oscillospiraceae</taxon>
        <taxon>Oscillospiraceae incertae sedis</taxon>
    </lineage>
</organism>
<dbReference type="Pfam" id="PF01584">
    <property type="entry name" value="CheW"/>
    <property type="match status" value="1"/>
</dbReference>
<dbReference type="Proteomes" id="UP000095662">
    <property type="component" value="Unassembled WGS sequence"/>
</dbReference>
<sequence>MSENYNDKLQELLNTQKAMEDAKKDPQNTEITKVLTFYIGEQVYGIEIPDVIEIIEVPPITAVPGVPSYIKGIINVRSKIVPVVNIRSRFGKEEIPFNDRTCIIIVSTGDDVSVGLIVDSVADVIPVTEQHISKTPELTGVNSNKFIKSILEMNDGIKLVLDVSKLIDEHASEEMK</sequence>
<dbReference type="EMBL" id="CZBY01000003">
    <property type="protein sequence ID" value="CUQ82896.1"/>
    <property type="molecule type" value="Genomic_DNA"/>
</dbReference>
<reference evidence="2 3" key="1">
    <citation type="submission" date="2015-09" db="EMBL/GenBank/DDBJ databases">
        <authorList>
            <consortium name="Pathogen Informatics"/>
        </authorList>
    </citation>
    <scope>NUCLEOTIDE SEQUENCE [LARGE SCALE GENOMIC DNA]</scope>
    <source>
        <strain evidence="2 3">2789STDY5834928</strain>
    </source>
</reference>
<dbReference type="SMART" id="SM00260">
    <property type="entry name" value="CheW"/>
    <property type="match status" value="1"/>
</dbReference>
<proteinExistence type="predicted"/>
<dbReference type="PANTHER" id="PTHR22617">
    <property type="entry name" value="CHEMOTAXIS SENSOR HISTIDINE KINASE-RELATED"/>
    <property type="match status" value="1"/>
</dbReference>
<dbReference type="PANTHER" id="PTHR22617:SF43">
    <property type="entry name" value="PROTEIN PILI"/>
    <property type="match status" value="1"/>
</dbReference>
<dbReference type="SUPFAM" id="SSF50341">
    <property type="entry name" value="CheW-like"/>
    <property type="match status" value="1"/>
</dbReference>
<gene>
    <name evidence="2" type="primary">cheW</name>
    <name evidence="2" type="ORF">ERS852540_00587</name>
</gene>
<dbReference type="PROSITE" id="PS50851">
    <property type="entry name" value="CHEW"/>
    <property type="match status" value="1"/>
</dbReference>
<dbReference type="GO" id="GO:0007165">
    <property type="term" value="P:signal transduction"/>
    <property type="evidence" value="ECO:0007669"/>
    <property type="project" value="InterPro"/>
</dbReference>
<evidence type="ECO:0000313" key="2">
    <source>
        <dbReference type="EMBL" id="CUQ82896.1"/>
    </source>
</evidence>
<evidence type="ECO:0000259" key="1">
    <source>
        <dbReference type="PROSITE" id="PS50851"/>
    </source>
</evidence>
<dbReference type="GO" id="GO:0006935">
    <property type="term" value="P:chemotaxis"/>
    <property type="evidence" value="ECO:0007669"/>
    <property type="project" value="InterPro"/>
</dbReference>
<protein>
    <submittedName>
        <fullName evidence="2">Chemotaxis protein CheW</fullName>
    </submittedName>
</protein>
<name>A0A174ZFD7_9FIRM</name>
<dbReference type="InterPro" id="IPR036061">
    <property type="entry name" value="CheW-like_dom_sf"/>
</dbReference>
<dbReference type="Gene3D" id="2.30.30.40">
    <property type="entry name" value="SH3 Domains"/>
    <property type="match status" value="1"/>
</dbReference>
<feature type="domain" description="CheW-like" evidence="1">
    <location>
        <begin position="31"/>
        <end position="172"/>
    </location>
</feature>
<accession>A0A174ZFD7</accession>
<dbReference type="InterPro" id="IPR039315">
    <property type="entry name" value="CheW"/>
</dbReference>